<name>A0ABY4A0Z7_9BURK</name>
<dbReference type="EMBL" id="CP063361">
    <property type="protein sequence ID" value="UOD27266.1"/>
    <property type="molecule type" value="Genomic_DNA"/>
</dbReference>
<organism evidence="1 2">
    <name type="scientific">Massilia violaceinigra</name>
    <dbReference type="NCBI Taxonomy" id="2045208"/>
    <lineage>
        <taxon>Bacteria</taxon>
        <taxon>Pseudomonadati</taxon>
        <taxon>Pseudomonadota</taxon>
        <taxon>Betaproteobacteria</taxon>
        <taxon>Burkholderiales</taxon>
        <taxon>Oxalobacteraceae</taxon>
        <taxon>Telluria group</taxon>
        <taxon>Massilia</taxon>
    </lineage>
</organism>
<proteinExistence type="predicted"/>
<dbReference type="Proteomes" id="UP000831532">
    <property type="component" value="Chromosome"/>
</dbReference>
<keyword evidence="2" id="KW-1185">Reference proteome</keyword>
<gene>
    <name evidence="1" type="ORF">INH39_17165</name>
</gene>
<dbReference type="RefSeq" id="WP_243488542.1">
    <property type="nucleotide sequence ID" value="NZ_CP063361.1"/>
</dbReference>
<accession>A0ABY4A0Z7</accession>
<protein>
    <submittedName>
        <fullName evidence="1">Uncharacterized protein</fullName>
    </submittedName>
</protein>
<evidence type="ECO:0000313" key="1">
    <source>
        <dbReference type="EMBL" id="UOD27266.1"/>
    </source>
</evidence>
<evidence type="ECO:0000313" key="2">
    <source>
        <dbReference type="Proteomes" id="UP000831532"/>
    </source>
</evidence>
<sequence>MKKSEARAALYAGIDDMLAGLGFQSRKKDEVFERKFDGGFQRIYVMLMDRSPKIAVDYLVSLRFDSVQAITHPYIWGAADDYMESGTYDIVLPYFAPAMPNQFFVENLDDITAHLNALCPVFANHIVPLLQECLDLRDFERKANADENMAHGSRSNSAYAGIAAAYLVNPGEFEEVVERRLGLMRRMGSHQNVIEPVEKMANDLRIKRGTGPRNTVGT</sequence>
<reference evidence="1 2" key="1">
    <citation type="submission" date="2020-10" db="EMBL/GenBank/DDBJ databases">
        <title>Genome analysis of Massilia species.</title>
        <authorList>
            <person name="Jung D.-H."/>
        </authorList>
    </citation>
    <scope>NUCLEOTIDE SEQUENCE [LARGE SCALE GENOMIC DNA]</scope>
    <source>
        <strain evidence="2">sipir</strain>
    </source>
</reference>